<feature type="compositionally biased region" description="Basic residues" evidence="1">
    <location>
        <begin position="437"/>
        <end position="449"/>
    </location>
</feature>
<reference evidence="3 4" key="1">
    <citation type="submission" date="2020-08" db="EMBL/GenBank/DDBJ databases">
        <title>Genomic Encyclopedia of Type Strains, Phase IV (KMG-IV): sequencing the most valuable type-strain genomes for metagenomic binning, comparative biology and taxonomic classification.</title>
        <authorList>
            <person name="Goeker M."/>
        </authorList>
    </citation>
    <scope>NUCLEOTIDE SEQUENCE [LARGE SCALE GENOMIC DNA]</scope>
    <source>
        <strain evidence="3 4">DSM 44197</strain>
    </source>
</reference>
<feature type="compositionally biased region" description="Pro residues" evidence="1">
    <location>
        <begin position="1"/>
        <end position="17"/>
    </location>
</feature>
<feature type="transmembrane region" description="Helical" evidence="2">
    <location>
        <begin position="70"/>
        <end position="92"/>
    </location>
</feature>
<dbReference type="RefSeq" id="WP_182843653.1">
    <property type="nucleotide sequence ID" value="NZ_BAAALP010000004.1"/>
</dbReference>
<keyword evidence="4" id="KW-1185">Reference proteome</keyword>
<evidence type="ECO:0000256" key="2">
    <source>
        <dbReference type="SAM" id="Phobius"/>
    </source>
</evidence>
<keyword evidence="2" id="KW-0472">Membrane</keyword>
<evidence type="ECO:0000313" key="4">
    <source>
        <dbReference type="Proteomes" id="UP000572680"/>
    </source>
</evidence>
<proteinExistence type="predicted"/>
<sequence length="458" mass="47829">MSDPARPPVTGPAPGPAPGSGRVSELGRVLRLDARRTALLVAVPLLAGLGAVTAWLSLVPGVGYWDNSVVALGDAVRLLGPVAAALAAWAALRERRLDHVRDLSPRSPATGALHDLVLLSGAALVAHAGVTAVIVAETLSRHEAGRPHPLGPTAGAAALVLHVVAGYLAGRVAPRAATPVAVGLAAVAWSSLRAPGGSWVGLLPPAVFGRVGLFTQLRTGVLADQVVWAAGLTAVLVLGYVAWVTRRALPLPPLAVAVGLVVVATFRLESADGRAVAAVPVERVCREWPLTVCVHPALRAALPSLTTAVTPLATRLTGTPGEFARVEQRPPTEPARVAGGVAVVHLGDELTPGYEARAVRQIRDGLVVARTCPAPAAGYRALVDAWLVGEAPPALPDARAVRRFGAWNEDRRRAWLRAHFAAYRTCSLRAADFRPGRSRVRVPRTKKAAPVRTRPDDR</sequence>
<comment type="caution">
    <text evidence="3">The sequence shown here is derived from an EMBL/GenBank/DDBJ whole genome shotgun (WGS) entry which is preliminary data.</text>
</comment>
<name>A0A7W3LNE1_ACTNM</name>
<feature type="transmembrane region" description="Helical" evidence="2">
    <location>
        <begin position="226"/>
        <end position="243"/>
    </location>
</feature>
<gene>
    <name evidence="3" type="ORF">HNR61_002940</name>
</gene>
<dbReference type="EMBL" id="JACJIA010000003">
    <property type="protein sequence ID" value="MBA8951309.1"/>
    <property type="molecule type" value="Genomic_DNA"/>
</dbReference>
<keyword evidence="2" id="KW-0812">Transmembrane</keyword>
<feature type="region of interest" description="Disordered" evidence="1">
    <location>
        <begin position="437"/>
        <end position="458"/>
    </location>
</feature>
<dbReference type="Proteomes" id="UP000572680">
    <property type="component" value="Unassembled WGS sequence"/>
</dbReference>
<protein>
    <submittedName>
        <fullName evidence="3">Uncharacterized protein</fullName>
    </submittedName>
</protein>
<feature type="transmembrane region" description="Helical" evidence="2">
    <location>
        <begin position="113"/>
        <end position="136"/>
    </location>
</feature>
<feature type="region of interest" description="Disordered" evidence="1">
    <location>
        <begin position="1"/>
        <end position="22"/>
    </location>
</feature>
<feature type="transmembrane region" description="Helical" evidence="2">
    <location>
        <begin position="148"/>
        <end position="169"/>
    </location>
</feature>
<accession>A0A7W3LNE1</accession>
<evidence type="ECO:0000256" key="1">
    <source>
        <dbReference type="SAM" id="MobiDB-lite"/>
    </source>
</evidence>
<feature type="transmembrane region" description="Helical" evidence="2">
    <location>
        <begin position="38"/>
        <end position="58"/>
    </location>
</feature>
<organism evidence="3 4">
    <name type="scientific">Actinomadura namibiensis</name>
    <dbReference type="NCBI Taxonomy" id="182080"/>
    <lineage>
        <taxon>Bacteria</taxon>
        <taxon>Bacillati</taxon>
        <taxon>Actinomycetota</taxon>
        <taxon>Actinomycetes</taxon>
        <taxon>Streptosporangiales</taxon>
        <taxon>Thermomonosporaceae</taxon>
        <taxon>Actinomadura</taxon>
    </lineage>
</organism>
<keyword evidence="2" id="KW-1133">Transmembrane helix</keyword>
<evidence type="ECO:0000313" key="3">
    <source>
        <dbReference type="EMBL" id="MBA8951309.1"/>
    </source>
</evidence>
<dbReference type="AlphaFoldDB" id="A0A7W3LNE1"/>